<keyword evidence="3" id="KW-1185">Reference proteome</keyword>
<evidence type="ECO:0000313" key="2">
    <source>
        <dbReference type="EMBL" id="MET3584583.1"/>
    </source>
</evidence>
<dbReference type="Gene3D" id="1.10.10.10">
    <property type="entry name" value="Winged helix-like DNA-binding domain superfamily/Winged helix DNA-binding domain"/>
    <property type="match status" value="1"/>
</dbReference>
<dbReference type="InterPro" id="IPR036388">
    <property type="entry name" value="WH-like_DNA-bd_sf"/>
</dbReference>
<dbReference type="Proteomes" id="UP001549031">
    <property type="component" value="Unassembled WGS sequence"/>
</dbReference>
<reference evidence="2 3" key="1">
    <citation type="submission" date="2024-06" db="EMBL/GenBank/DDBJ databases">
        <title>Genomic Encyclopedia of Type Strains, Phase IV (KMG-IV): sequencing the most valuable type-strain genomes for metagenomic binning, comparative biology and taxonomic classification.</title>
        <authorList>
            <person name="Goeker M."/>
        </authorList>
    </citation>
    <scope>NUCLEOTIDE SEQUENCE [LARGE SCALE GENOMIC DNA]</scope>
    <source>
        <strain evidence="2 3">DSM 105042</strain>
    </source>
</reference>
<proteinExistence type="predicted"/>
<dbReference type="EMBL" id="JBEPLJ010000002">
    <property type="protein sequence ID" value="MET3584583.1"/>
    <property type="molecule type" value="Genomic_DNA"/>
</dbReference>
<name>A0ABV2H238_9HYPH</name>
<organism evidence="2 3">
    <name type="scientific">Pseudorhizobium tarimense</name>
    <dbReference type="NCBI Taxonomy" id="1079109"/>
    <lineage>
        <taxon>Bacteria</taxon>
        <taxon>Pseudomonadati</taxon>
        <taxon>Pseudomonadota</taxon>
        <taxon>Alphaproteobacteria</taxon>
        <taxon>Hyphomicrobiales</taxon>
        <taxon>Rhizobiaceae</taxon>
        <taxon>Rhizobium/Agrobacterium group</taxon>
        <taxon>Pseudorhizobium</taxon>
    </lineage>
</organism>
<sequence>MTALQFEALLPHEQTEMALLVRERLEEAGRGRELPRELAAHVIRSHAYAIPTPATPPIVTEGITERLTGEVSSHGSYPKLAAAIIQAIHEAEGGILEATKEDIAARFKATRNGVERAMNNLLDDQLIRRTSTRSQRWTLTVKAQRLIDQILSAGGAA</sequence>
<dbReference type="PROSITE" id="PS50942">
    <property type="entry name" value="ENTH"/>
    <property type="match status" value="1"/>
</dbReference>
<dbReference type="SUPFAM" id="SSF46785">
    <property type="entry name" value="Winged helix' DNA-binding domain"/>
    <property type="match status" value="1"/>
</dbReference>
<dbReference type="InterPro" id="IPR036390">
    <property type="entry name" value="WH_DNA-bd_sf"/>
</dbReference>
<evidence type="ECO:0000259" key="1">
    <source>
        <dbReference type="PROSITE" id="PS50942"/>
    </source>
</evidence>
<feature type="domain" description="ENTH" evidence="1">
    <location>
        <begin position="72"/>
        <end position="157"/>
    </location>
</feature>
<evidence type="ECO:0000313" key="3">
    <source>
        <dbReference type="Proteomes" id="UP001549031"/>
    </source>
</evidence>
<dbReference type="InterPro" id="IPR013809">
    <property type="entry name" value="ENTH"/>
</dbReference>
<accession>A0ABV2H238</accession>
<protein>
    <recommendedName>
        <fullName evidence="1">ENTH domain-containing protein</fullName>
    </recommendedName>
</protein>
<gene>
    <name evidence="2" type="ORF">ABID21_000678</name>
</gene>
<dbReference type="RefSeq" id="WP_247242540.1">
    <property type="nucleotide sequence ID" value="NZ_JALJRA010000002.1"/>
</dbReference>
<comment type="caution">
    <text evidence="2">The sequence shown here is derived from an EMBL/GenBank/DDBJ whole genome shotgun (WGS) entry which is preliminary data.</text>
</comment>